<sequence length="80" mass="9140">MTERTRPALTRMAGRYGYSKRQLTKSRSVGMMGTLAARSSKREAAEQDTGYSERQLTESLKRVECEARCNAALNRRTPRR</sequence>
<evidence type="ECO:0000313" key="1">
    <source>
        <dbReference type="EMBL" id="QYW02297.1"/>
    </source>
</evidence>
<protein>
    <submittedName>
        <fullName evidence="1">Uncharacterized protein</fullName>
    </submittedName>
</protein>
<reference evidence="1" key="1">
    <citation type="submission" date="2021-06" db="EMBL/GenBank/DDBJ databases">
        <title>Complete genome sequence of Burkholderia cenocepacia phage Paku.</title>
        <authorList>
            <person name="Rezene S."/>
            <person name="Yao G."/>
            <person name="Burrowes B."/>
            <person name="Liu M."/>
            <person name="Gill J."/>
        </authorList>
    </citation>
    <scope>NUCLEOTIDE SEQUENCE</scope>
</reference>
<evidence type="ECO:0000313" key="2">
    <source>
        <dbReference type="Proteomes" id="UP000827220"/>
    </source>
</evidence>
<gene>
    <name evidence="1" type="ORF">CPT_Paku_003</name>
</gene>
<name>A0AAE7WMY7_9CAUD</name>
<dbReference type="EMBL" id="MZ326863">
    <property type="protein sequence ID" value="QYW02297.1"/>
    <property type="molecule type" value="Genomic_DNA"/>
</dbReference>
<organism evidence="1 2">
    <name type="scientific">Burkholderia phage Paku</name>
    <dbReference type="NCBI Taxonomy" id="2859650"/>
    <lineage>
        <taxon>Viruses</taxon>
        <taxon>Duplodnaviria</taxon>
        <taxon>Heunggongvirae</taxon>
        <taxon>Uroviricota</taxon>
        <taxon>Caudoviricetes</taxon>
        <taxon>Autographivirales</taxon>
        <taxon>Autonotataviridae</taxon>
        <taxon>Pakuvirus</taxon>
        <taxon>Pakuvirus paku</taxon>
    </lineage>
</organism>
<dbReference type="Proteomes" id="UP000827220">
    <property type="component" value="Segment"/>
</dbReference>
<proteinExistence type="predicted"/>
<accession>A0AAE7WMY7</accession>
<keyword evidence="2" id="KW-1185">Reference proteome</keyword>